<dbReference type="Gene3D" id="3.40.50.150">
    <property type="entry name" value="Vaccinia Virus protein VP39"/>
    <property type="match status" value="1"/>
</dbReference>
<name>A0A1T3NJ13_9ACTN</name>
<dbReference type="EMBL" id="MWQN01000005">
    <property type="protein sequence ID" value="OPC76814.1"/>
    <property type="molecule type" value="Genomic_DNA"/>
</dbReference>
<dbReference type="Proteomes" id="UP000190037">
    <property type="component" value="Unassembled WGS sequence"/>
</dbReference>
<evidence type="ECO:0000256" key="1">
    <source>
        <dbReference type="SAM" id="MobiDB-lite"/>
    </source>
</evidence>
<evidence type="ECO:0000313" key="2">
    <source>
        <dbReference type="EMBL" id="OPC76814.1"/>
    </source>
</evidence>
<comment type="caution">
    <text evidence="2">The sequence shown here is derived from an EMBL/GenBank/DDBJ whole genome shotgun (WGS) entry which is preliminary data.</text>
</comment>
<dbReference type="InterPro" id="IPR029063">
    <property type="entry name" value="SAM-dependent_MTases_sf"/>
</dbReference>
<keyword evidence="3" id="KW-1185">Reference proteome</keyword>
<dbReference type="PIRSF" id="PIRSF017393">
    <property type="entry name" value="MTase_SAV2177"/>
    <property type="match status" value="1"/>
</dbReference>
<feature type="region of interest" description="Disordered" evidence="1">
    <location>
        <begin position="1"/>
        <end position="30"/>
    </location>
</feature>
<dbReference type="SUPFAM" id="SSF53335">
    <property type="entry name" value="S-adenosyl-L-methionine-dependent methyltransferases"/>
    <property type="match status" value="1"/>
</dbReference>
<dbReference type="InterPro" id="IPR006764">
    <property type="entry name" value="SAM_dep_MeTrfase_SAV2177_type"/>
</dbReference>
<reference evidence="2 3" key="1">
    <citation type="submission" date="2017-03" db="EMBL/GenBank/DDBJ databases">
        <title>Draft genome sequence of Streptomyces scabrisporus NF3, endophyte isolated from Amphipterygium adstringens.</title>
        <authorList>
            <person name="Vazquez M."/>
            <person name="Ceapa C.D."/>
            <person name="Rodriguez Luna D."/>
            <person name="Sanchez Esquivel S."/>
        </authorList>
    </citation>
    <scope>NUCLEOTIDE SEQUENCE [LARGE SCALE GENOMIC DNA]</scope>
    <source>
        <strain evidence="2 3">NF3</strain>
    </source>
</reference>
<dbReference type="AlphaFoldDB" id="A0A1T3NJ13"/>
<organism evidence="2 3">
    <name type="scientific">Embleya scabrispora</name>
    <dbReference type="NCBI Taxonomy" id="159449"/>
    <lineage>
        <taxon>Bacteria</taxon>
        <taxon>Bacillati</taxon>
        <taxon>Actinomycetota</taxon>
        <taxon>Actinomycetes</taxon>
        <taxon>Kitasatosporales</taxon>
        <taxon>Streptomycetaceae</taxon>
        <taxon>Embleya</taxon>
    </lineage>
</organism>
<accession>A0A1T3NJ13</accession>
<protein>
    <recommendedName>
        <fullName evidence="4">Methyltransferase</fullName>
    </recommendedName>
</protein>
<dbReference type="OrthoDB" id="4134439at2"/>
<proteinExistence type="predicted"/>
<dbReference type="RefSeq" id="WP_078982663.1">
    <property type="nucleotide sequence ID" value="NZ_MWQN01000005.1"/>
</dbReference>
<evidence type="ECO:0000313" key="3">
    <source>
        <dbReference type="Proteomes" id="UP000190037"/>
    </source>
</evidence>
<gene>
    <name evidence="2" type="ORF">B4N89_45915</name>
</gene>
<dbReference type="STRING" id="159449.B4N89_45915"/>
<dbReference type="Pfam" id="PF04672">
    <property type="entry name" value="Methyltransf_19"/>
    <property type="match status" value="1"/>
</dbReference>
<evidence type="ECO:0008006" key="4">
    <source>
        <dbReference type="Google" id="ProtNLM"/>
    </source>
</evidence>
<sequence length="270" mass="29304">MTDHDNTDNTATAPEGAARPRPSHLYNGYLGGRDNYGAEREAADRLMKMIPGIDKAAEENRQFVLRAVHRLVGEGIDQILDLGAGMPADPNVHEVARAQNPEARVVYVDNEDVVLAHGRAFLEDHRTTVIAGDVRRPHRILEDPALRATLDLERPVVLVLGAVLHFVDDDEDPYGIVAAFRDAAAPGSRLVVSHVTDEGPPPEQVKILIDAYAQATAQLTVRSPAAIAAFFDGFSLDEHGLTRPGLWSPDEVSGPCTHWQLAGVGRLATR</sequence>